<dbReference type="GO" id="GO:0060964">
    <property type="term" value="P:regulation of miRNA-mediated gene silencing"/>
    <property type="evidence" value="ECO:0007669"/>
    <property type="project" value="InterPro"/>
</dbReference>
<evidence type="ECO:0000313" key="13">
    <source>
        <dbReference type="Proteomes" id="UP000076408"/>
    </source>
</evidence>
<sequence length="382" mass="42911">MPKKNAFFYFMLEYKAREEAKGRKFKSLAEVTPYAGEIWPKMEAAQREQYYAMANKTQNATVQFEEKVVERAQAKDTAKDLLQERVNRAVSGNELAQENFYLISMGYFCRTIDDVYIPAEIGVIKYSLQSGVQERFHMLVDHAKLPTGMAYEALQHSESTHALPLPPHGLGVQDYAEIAAKLISFLQAEHEIPMLFTAAKETSAVHSMLCAILGDHLHHRTLVICSVAELYMQLQHVSVRSNPDKSAFRTVHMAQKLLDDDVFSYTEGISCDYHEIRSLLVHCVLSQCIRWAYSISYDCCPDMGIALVPGMHKPGQKDVEDQCNQSSDTISDDDASSNNEQLNDGTMSFVSYGTHVTSLPPEPGTIEDLPINIKPDRAGDDE</sequence>
<keyword evidence="7" id="KW-0238">DNA-binding</keyword>
<evidence type="ECO:0000256" key="9">
    <source>
        <dbReference type="ARBA" id="ARBA00023242"/>
    </source>
</evidence>
<dbReference type="VEuPathDB" id="VectorBase:ASTEI20_032918"/>
<dbReference type="VEuPathDB" id="VectorBase:ASTEI08724"/>
<evidence type="ECO:0000256" key="5">
    <source>
        <dbReference type="ARBA" id="ARBA00022490"/>
    </source>
</evidence>
<dbReference type="GO" id="GO:0007283">
    <property type="term" value="P:spermatogenesis"/>
    <property type="evidence" value="ECO:0007669"/>
    <property type="project" value="TreeGrafter"/>
</dbReference>
<accession>A0A182YJT8</accession>
<keyword evidence="13" id="KW-1185">Reference proteome</keyword>
<dbReference type="SUPFAM" id="SSF47095">
    <property type="entry name" value="HMG-box"/>
    <property type="match status" value="1"/>
</dbReference>
<dbReference type="InterPro" id="IPR039259">
    <property type="entry name" value="Protein_maelstrom"/>
</dbReference>
<comment type="subcellular location">
    <subcellularLocation>
        <location evidence="2">Cytoplasm</location>
    </subcellularLocation>
    <subcellularLocation>
        <location evidence="1">Nucleus</location>
    </subcellularLocation>
</comment>
<dbReference type="GO" id="GO:0030154">
    <property type="term" value="P:cell differentiation"/>
    <property type="evidence" value="ECO:0007669"/>
    <property type="project" value="UniProtKB-KW"/>
</dbReference>
<evidence type="ECO:0000256" key="10">
    <source>
        <dbReference type="ARBA" id="ARBA00023254"/>
    </source>
</evidence>
<dbReference type="Pfam" id="PF13017">
    <property type="entry name" value="Maelstrom"/>
    <property type="match status" value="1"/>
</dbReference>
<evidence type="ECO:0000256" key="7">
    <source>
        <dbReference type="ARBA" id="ARBA00023125"/>
    </source>
</evidence>
<evidence type="ECO:0000256" key="6">
    <source>
        <dbReference type="ARBA" id="ARBA00022782"/>
    </source>
</evidence>
<protein>
    <submittedName>
        <fullName evidence="12">Uncharacterized protein</fullName>
    </submittedName>
</protein>
<evidence type="ECO:0000256" key="11">
    <source>
        <dbReference type="SAM" id="MobiDB-lite"/>
    </source>
</evidence>
<dbReference type="Pfam" id="PF09011">
    <property type="entry name" value="HMG_box_2"/>
    <property type="match status" value="1"/>
</dbReference>
<dbReference type="GO" id="GO:0045892">
    <property type="term" value="P:negative regulation of DNA-templated transcription"/>
    <property type="evidence" value="ECO:0007669"/>
    <property type="project" value="TreeGrafter"/>
</dbReference>
<evidence type="ECO:0000256" key="4">
    <source>
        <dbReference type="ARBA" id="ARBA00022473"/>
    </source>
</evidence>
<dbReference type="AlphaFoldDB" id="A0A182YJT8"/>
<dbReference type="GO" id="GO:0034587">
    <property type="term" value="P:piRNA processing"/>
    <property type="evidence" value="ECO:0007669"/>
    <property type="project" value="TreeGrafter"/>
</dbReference>
<dbReference type="Gene3D" id="1.10.30.10">
    <property type="entry name" value="High mobility group box domain"/>
    <property type="match status" value="1"/>
</dbReference>
<evidence type="ECO:0000256" key="3">
    <source>
        <dbReference type="ARBA" id="ARBA00007057"/>
    </source>
</evidence>
<evidence type="ECO:0000256" key="8">
    <source>
        <dbReference type="ARBA" id="ARBA00023158"/>
    </source>
</evidence>
<dbReference type="EnsemblMetazoa" id="ASTEI08724-RA">
    <property type="protein sequence ID" value="ASTEI08724-PA"/>
    <property type="gene ID" value="ASTEI08724"/>
</dbReference>
<keyword evidence="8" id="KW-0943">RNA-mediated gene silencing</keyword>
<dbReference type="GO" id="GO:0043565">
    <property type="term" value="F:sequence-specific DNA binding"/>
    <property type="evidence" value="ECO:0007669"/>
    <property type="project" value="TreeGrafter"/>
</dbReference>
<dbReference type="InterPro" id="IPR024970">
    <property type="entry name" value="Maelstrom"/>
</dbReference>
<dbReference type="GO" id="GO:0005634">
    <property type="term" value="C:nucleus"/>
    <property type="evidence" value="ECO:0007669"/>
    <property type="project" value="UniProtKB-SubCell"/>
</dbReference>
<dbReference type="PANTHER" id="PTHR21358">
    <property type="entry name" value="PROTEIN MAELSTROM HOMOLOG"/>
    <property type="match status" value="1"/>
</dbReference>
<evidence type="ECO:0000313" key="12">
    <source>
        <dbReference type="EnsemblMetazoa" id="ASTEI08724-PA"/>
    </source>
</evidence>
<dbReference type="OMA" id="KHEIFDH"/>
<comment type="similarity">
    <text evidence="3">Belongs to the maelstrom family.</text>
</comment>
<evidence type="ECO:0000256" key="1">
    <source>
        <dbReference type="ARBA" id="ARBA00004123"/>
    </source>
</evidence>
<dbReference type="GO" id="GO:0043186">
    <property type="term" value="C:P granule"/>
    <property type="evidence" value="ECO:0007669"/>
    <property type="project" value="TreeGrafter"/>
</dbReference>
<name>A0A182YJT8_ANOST</name>
<feature type="region of interest" description="Disordered" evidence="11">
    <location>
        <begin position="316"/>
        <end position="382"/>
    </location>
</feature>
<dbReference type="PANTHER" id="PTHR21358:SF4">
    <property type="entry name" value="PROTEIN MAELSTROM HOMOLOG"/>
    <property type="match status" value="1"/>
</dbReference>
<dbReference type="CDD" id="cd21992">
    <property type="entry name" value="HMG-box_MAEL"/>
    <property type="match status" value="1"/>
</dbReference>
<dbReference type="Proteomes" id="UP000076408">
    <property type="component" value="Unassembled WGS sequence"/>
</dbReference>
<organism evidence="12 13">
    <name type="scientific">Anopheles stephensi</name>
    <name type="common">Indo-Pakistan malaria mosquito</name>
    <dbReference type="NCBI Taxonomy" id="30069"/>
    <lineage>
        <taxon>Eukaryota</taxon>
        <taxon>Metazoa</taxon>
        <taxon>Ecdysozoa</taxon>
        <taxon>Arthropoda</taxon>
        <taxon>Hexapoda</taxon>
        <taxon>Insecta</taxon>
        <taxon>Pterygota</taxon>
        <taxon>Neoptera</taxon>
        <taxon>Endopterygota</taxon>
        <taxon>Diptera</taxon>
        <taxon>Nematocera</taxon>
        <taxon>Culicoidea</taxon>
        <taxon>Culicidae</taxon>
        <taxon>Anophelinae</taxon>
        <taxon>Anopheles</taxon>
    </lineage>
</organism>
<feature type="compositionally biased region" description="Polar residues" evidence="11">
    <location>
        <begin position="338"/>
        <end position="357"/>
    </location>
</feature>
<keyword evidence="6" id="KW-0221">Differentiation</keyword>
<keyword evidence="9" id="KW-0539">Nucleus</keyword>
<keyword evidence="10" id="KW-0469">Meiosis</keyword>
<dbReference type="InterPro" id="IPR036910">
    <property type="entry name" value="HMG_box_dom_sf"/>
</dbReference>
<proteinExistence type="inferred from homology"/>
<dbReference type="VEuPathDB" id="VectorBase:ASTE009830"/>
<reference evidence="12" key="2">
    <citation type="submission" date="2020-05" db="UniProtKB">
        <authorList>
            <consortium name="EnsemblMetazoa"/>
        </authorList>
    </citation>
    <scope>IDENTIFICATION</scope>
    <source>
        <strain evidence="12">Indian</strain>
    </source>
</reference>
<dbReference type="InterPro" id="IPR009071">
    <property type="entry name" value="HMG_box_dom"/>
</dbReference>
<dbReference type="GO" id="GO:0007140">
    <property type="term" value="P:male meiotic nuclear division"/>
    <property type="evidence" value="ECO:0007669"/>
    <property type="project" value="TreeGrafter"/>
</dbReference>
<evidence type="ECO:0000256" key="2">
    <source>
        <dbReference type="ARBA" id="ARBA00004496"/>
    </source>
</evidence>
<reference evidence="13" key="1">
    <citation type="journal article" date="2014" name="Genome Biol.">
        <title>Genome analysis of a major urban malaria vector mosquito, Anopheles stephensi.</title>
        <authorList>
            <person name="Jiang X."/>
            <person name="Peery A."/>
            <person name="Hall A.B."/>
            <person name="Sharma A."/>
            <person name="Chen X.G."/>
            <person name="Waterhouse R.M."/>
            <person name="Komissarov A."/>
            <person name="Riehle M.M."/>
            <person name="Shouche Y."/>
            <person name="Sharakhova M.V."/>
            <person name="Lawson D."/>
            <person name="Pakpour N."/>
            <person name="Arensburger P."/>
            <person name="Davidson V.L."/>
            <person name="Eiglmeier K."/>
            <person name="Emrich S."/>
            <person name="George P."/>
            <person name="Kennedy R.C."/>
            <person name="Mane S.P."/>
            <person name="Maslen G."/>
            <person name="Oringanje C."/>
            <person name="Qi Y."/>
            <person name="Settlage R."/>
            <person name="Tojo M."/>
            <person name="Tubio J.M."/>
            <person name="Unger M.F."/>
            <person name="Wang B."/>
            <person name="Vernick K.D."/>
            <person name="Ribeiro J.M."/>
            <person name="James A.A."/>
            <person name="Michel K."/>
            <person name="Riehle M.A."/>
            <person name="Luckhart S."/>
            <person name="Sharakhov I.V."/>
            <person name="Tu Z."/>
        </authorList>
    </citation>
    <scope>NUCLEOTIDE SEQUENCE [LARGE SCALE GENOMIC DNA]</scope>
    <source>
        <strain evidence="13">Indian</strain>
    </source>
</reference>
<keyword evidence="5" id="KW-0963">Cytoplasm</keyword>
<keyword evidence="4" id="KW-0217">Developmental protein</keyword>